<sequence>MNKILVLNKASLEEINIVHPYFSKIIVINKLLLPYKEREYKLKDVKAEIVKIPDGLENIKLNIAIKRFGKESIVLSKDLGINIDSNFIISCLIRALDIFTIKHGCDLRLNEVLIADAENILGKICFRYLLNFARRIILLADKRENLIKDMEFALKNYGISVAVIEDPIKAASLCQAMIITDKRYEILIDPKKPTLLLNKTICHNGLCFDDVDITLDEKNFYDSILAQGFLEMKGYERIWKNAEEEGFKISKFKLQNNLIMEI</sequence>
<keyword evidence="2" id="KW-1185">Reference proteome</keyword>
<dbReference type="RefSeq" id="WP_008909570.1">
    <property type="nucleotide sequence ID" value="NZ_CAKP01000114.1"/>
</dbReference>
<reference evidence="1 2" key="1">
    <citation type="journal article" date="2011" name="J. Bacteriol.">
        <title>Draft genome sequence of Caloramator australicus strain RC3T, a thermoanaerobe from the Great Artesian Basin of Australia.</title>
        <authorList>
            <person name="Ogg C.D."/>
            <person name="Patel B.K.C."/>
        </authorList>
    </citation>
    <scope>NUCLEOTIDE SEQUENCE [LARGE SCALE GENOMIC DNA]</scope>
    <source>
        <strain evidence="1 2">RC3</strain>
    </source>
</reference>
<comment type="caution">
    <text evidence="1">The sequence shown here is derived from an EMBL/GenBank/DDBJ whole genome shotgun (WGS) entry which is preliminary data.</text>
</comment>
<dbReference type="EMBL" id="CAKP01000114">
    <property type="protein sequence ID" value="CCJ34314.1"/>
    <property type="molecule type" value="Genomic_DNA"/>
</dbReference>
<protein>
    <submittedName>
        <fullName evidence="1">Uncharacterized protein</fullName>
    </submittedName>
</protein>
<evidence type="ECO:0000313" key="1">
    <source>
        <dbReference type="EMBL" id="CCJ34314.1"/>
    </source>
</evidence>
<evidence type="ECO:0000313" key="2">
    <source>
        <dbReference type="Proteomes" id="UP000007652"/>
    </source>
</evidence>
<dbReference type="STRING" id="857293.CAAU_2230"/>
<dbReference type="OrthoDB" id="1952089at2"/>
<organism evidence="1 2">
    <name type="scientific">Caloramator australicus RC3</name>
    <dbReference type="NCBI Taxonomy" id="857293"/>
    <lineage>
        <taxon>Bacteria</taxon>
        <taxon>Bacillati</taxon>
        <taxon>Bacillota</taxon>
        <taxon>Clostridia</taxon>
        <taxon>Eubacteriales</taxon>
        <taxon>Clostridiaceae</taxon>
        <taxon>Caloramator</taxon>
    </lineage>
</organism>
<dbReference type="Proteomes" id="UP000007652">
    <property type="component" value="Unassembled WGS sequence"/>
</dbReference>
<name>I7KW20_9CLOT</name>
<dbReference type="AlphaFoldDB" id="I7KW20"/>
<gene>
    <name evidence="1" type="ORF">CAAU_2230</name>
</gene>
<accession>I7KW20</accession>
<proteinExistence type="predicted"/>